<proteinExistence type="predicted"/>
<accession>A0A5N6UWK7</accession>
<reference evidence="2 3" key="1">
    <citation type="submission" date="2019-04" db="EMBL/GenBank/DDBJ databases">
        <title>Friends and foes A comparative genomics study of 23 Aspergillus species from section Flavi.</title>
        <authorList>
            <consortium name="DOE Joint Genome Institute"/>
            <person name="Kjaerbolling I."/>
            <person name="Vesth T."/>
            <person name="Frisvad J.C."/>
            <person name="Nybo J.L."/>
            <person name="Theobald S."/>
            <person name="Kildgaard S."/>
            <person name="Isbrandt T."/>
            <person name="Kuo A."/>
            <person name="Sato A."/>
            <person name="Lyhne E.K."/>
            <person name="Kogle M.E."/>
            <person name="Wiebenga A."/>
            <person name="Kun R.S."/>
            <person name="Lubbers R.J."/>
            <person name="Makela M.R."/>
            <person name="Barry K."/>
            <person name="Chovatia M."/>
            <person name="Clum A."/>
            <person name="Daum C."/>
            <person name="Haridas S."/>
            <person name="He G."/>
            <person name="LaButti K."/>
            <person name="Lipzen A."/>
            <person name="Mondo S."/>
            <person name="Riley R."/>
            <person name="Salamov A."/>
            <person name="Simmons B.A."/>
            <person name="Magnuson J.K."/>
            <person name="Henrissat B."/>
            <person name="Mortensen U.H."/>
            <person name="Larsen T.O."/>
            <person name="Devries R.P."/>
            <person name="Grigoriev I.V."/>
            <person name="Machida M."/>
            <person name="Baker S.E."/>
            <person name="Andersen M.R."/>
        </authorList>
    </citation>
    <scope>NUCLEOTIDE SEQUENCE [LARGE SCALE GENOMIC DNA]</scope>
    <source>
        <strain evidence="2 3">CBS 117626</strain>
    </source>
</reference>
<evidence type="ECO:0000313" key="2">
    <source>
        <dbReference type="EMBL" id="KAE8162281.1"/>
    </source>
</evidence>
<dbReference type="EMBL" id="ML738631">
    <property type="protein sequence ID" value="KAE8162281.1"/>
    <property type="molecule type" value="Genomic_DNA"/>
</dbReference>
<protein>
    <submittedName>
        <fullName evidence="2">Uncharacterized protein</fullName>
    </submittedName>
</protein>
<name>A0A5N6UWK7_ASPTM</name>
<dbReference type="Proteomes" id="UP000326950">
    <property type="component" value="Unassembled WGS sequence"/>
</dbReference>
<dbReference type="AlphaFoldDB" id="A0A5N6UWK7"/>
<feature type="compositionally biased region" description="Polar residues" evidence="1">
    <location>
        <begin position="77"/>
        <end position="87"/>
    </location>
</feature>
<feature type="compositionally biased region" description="Polar residues" evidence="1">
    <location>
        <begin position="59"/>
        <end position="68"/>
    </location>
</feature>
<evidence type="ECO:0000313" key="3">
    <source>
        <dbReference type="Proteomes" id="UP000326950"/>
    </source>
</evidence>
<feature type="region of interest" description="Disordered" evidence="1">
    <location>
        <begin position="1"/>
        <end position="87"/>
    </location>
</feature>
<feature type="compositionally biased region" description="Polar residues" evidence="1">
    <location>
        <begin position="18"/>
        <end position="32"/>
    </location>
</feature>
<organism evidence="2 3">
    <name type="scientific">Aspergillus tamarii</name>
    <dbReference type="NCBI Taxonomy" id="41984"/>
    <lineage>
        <taxon>Eukaryota</taxon>
        <taxon>Fungi</taxon>
        <taxon>Dikarya</taxon>
        <taxon>Ascomycota</taxon>
        <taxon>Pezizomycotina</taxon>
        <taxon>Eurotiomycetes</taxon>
        <taxon>Eurotiomycetidae</taxon>
        <taxon>Eurotiales</taxon>
        <taxon>Aspergillaceae</taxon>
        <taxon>Aspergillus</taxon>
        <taxon>Aspergillus subgen. Circumdati</taxon>
    </lineage>
</organism>
<keyword evidence="3" id="KW-1185">Reference proteome</keyword>
<sequence length="113" mass="12159">MVADAPAHAPEDGHPENDVSSTDSYQTSTLQVVQEDGQGGLVGSSNTFPQSRRAHRTRPLSSAKSANASLRRKRKVSISSTCHQTNTNLISSANGDYLAIHVPSYTRNNYAFA</sequence>
<gene>
    <name evidence="2" type="ORF">BDV40DRAFT_300620</name>
</gene>
<evidence type="ECO:0000256" key="1">
    <source>
        <dbReference type="SAM" id="MobiDB-lite"/>
    </source>
</evidence>